<dbReference type="GO" id="GO:0016779">
    <property type="term" value="F:nucleotidyltransferase activity"/>
    <property type="evidence" value="ECO:0007669"/>
    <property type="project" value="UniProtKB-KW"/>
</dbReference>
<dbReference type="Pfam" id="PF02825">
    <property type="entry name" value="WWE"/>
    <property type="match status" value="1"/>
</dbReference>
<dbReference type="Pfam" id="PF01129">
    <property type="entry name" value="ART"/>
    <property type="match status" value="1"/>
</dbReference>
<evidence type="ECO:0000259" key="7">
    <source>
        <dbReference type="PROSITE" id="PS50918"/>
    </source>
</evidence>
<dbReference type="InterPro" id="IPR000768">
    <property type="entry name" value="ART"/>
</dbReference>
<keyword evidence="3 6" id="KW-0808">Transferase</keyword>
<sequence length="426" mass="50096">MGFARSFQWIWKSNVDPFSDSEPAEWKPYSDVENLIIEEAYTTSRTLAVLDNYIITFENTMQTSKTDENKQRPVKRIKCNADDNHLREDRFIFSPMNAERPFGGLYGWISPFIRETMKDLNIRPHQLPSTNEVIVPMIVTKAADGIIEEAKRIGRKIEGEELARFLLDKKDAGMEEVWERCAYMYTLQTFLYKIIGEAMRWIGSEKFERRWFDKVRTLGPFCLLLWDNPYCYEPTKNGTVLYRGIKIDDDIISAFQKECSKKEKTLCSLQAFTSCSRNRTKAEEFGNVLFIMTIKHAFTVDLQPVSYYPHEEEELILPGVCFTADRMEFDKRTNKHVIYLNLIQQHRRDDDYQVSRYSVNSKRQGDAISRTFDAFTRDFRDAAAHDDDLFLRLGNRGRPGFLRRTVDRLFRRREGICRTGCEDDYE</sequence>
<dbReference type="GO" id="GO:0008270">
    <property type="term" value="F:zinc ion binding"/>
    <property type="evidence" value="ECO:0007669"/>
    <property type="project" value="InterPro"/>
</dbReference>
<dbReference type="Proteomes" id="UP000663832">
    <property type="component" value="Unassembled WGS sequence"/>
</dbReference>
<gene>
    <name evidence="8" type="ORF">QVE165_LOCUS15918</name>
</gene>
<accession>A0A814I4M6</accession>
<dbReference type="GO" id="GO:0106274">
    <property type="term" value="F:NAD+-protein-arginine ADP-ribosyltransferase activity"/>
    <property type="evidence" value="ECO:0007669"/>
    <property type="project" value="UniProtKB-EC"/>
</dbReference>
<keyword evidence="2 6" id="KW-0328">Glycosyltransferase</keyword>
<name>A0A814I4M6_9BILA</name>
<dbReference type="AlphaFoldDB" id="A0A814I4M6"/>
<evidence type="ECO:0000256" key="3">
    <source>
        <dbReference type="ARBA" id="ARBA00022679"/>
    </source>
</evidence>
<evidence type="ECO:0000313" key="8">
    <source>
        <dbReference type="EMBL" id="CAF1019508.1"/>
    </source>
</evidence>
<reference evidence="8" key="1">
    <citation type="submission" date="2021-02" db="EMBL/GenBank/DDBJ databases">
        <authorList>
            <person name="Nowell W R."/>
        </authorList>
    </citation>
    <scope>NUCLEOTIDE SEQUENCE</scope>
</reference>
<dbReference type="EC" id="2.4.2.31" evidence="6"/>
<dbReference type="SUPFAM" id="SSF56399">
    <property type="entry name" value="ADP-ribosylation"/>
    <property type="match status" value="1"/>
</dbReference>
<keyword evidence="4" id="KW-0548">Nucleotidyltransferase</keyword>
<evidence type="ECO:0000256" key="2">
    <source>
        <dbReference type="ARBA" id="ARBA00022676"/>
    </source>
</evidence>
<evidence type="ECO:0000256" key="6">
    <source>
        <dbReference type="RuleBase" id="RU361228"/>
    </source>
</evidence>
<dbReference type="Gene3D" id="3.30.720.50">
    <property type="match status" value="1"/>
</dbReference>
<feature type="domain" description="WWE" evidence="7">
    <location>
        <begin position="1"/>
        <end position="76"/>
    </location>
</feature>
<dbReference type="Gene3D" id="3.90.176.10">
    <property type="entry name" value="Toxin ADP-ribosyltransferase, Chain A, domain 1"/>
    <property type="match status" value="1"/>
</dbReference>
<evidence type="ECO:0000256" key="5">
    <source>
        <dbReference type="ARBA" id="ARBA00047597"/>
    </source>
</evidence>
<proteinExistence type="inferred from homology"/>
<evidence type="ECO:0000313" key="9">
    <source>
        <dbReference type="Proteomes" id="UP000663832"/>
    </source>
</evidence>
<evidence type="ECO:0000256" key="1">
    <source>
        <dbReference type="ARBA" id="ARBA00009558"/>
    </source>
</evidence>
<keyword evidence="6" id="KW-0521">NADP</keyword>
<organism evidence="8 9">
    <name type="scientific">Adineta steineri</name>
    <dbReference type="NCBI Taxonomy" id="433720"/>
    <lineage>
        <taxon>Eukaryota</taxon>
        <taxon>Metazoa</taxon>
        <taxon>Spiralia</taxon>
        <taxon>Gnathifera</taxon>
        <taxon>Rotifera</taxon>
        <taxon>Eurotatoria</taxon>
        <taxon>Bdelloidea</taxon>
        <taxon>Adinetida</taxon>
        <taxon>Adinetidae</taxon>
        <taxon>Adineta</taxon>
    </lineage>
</organism>
<dbReference type="EMBL" id="CAJNOM010000088">
    <property type="protein sequence ID" value="CAF1019508.1"/>
    <property type="molecule type" value="Genomic_DNA"/>
</dbReference>
<dbReference type="SUPFAM" id="SSF117839">
    <property type="entry name" value="WWE domain"/>
    <property type="match status" value="1"/>
</dbReference>
<comment type="catalytic activity">
    <reaction evidence="5 6">
        <text>L-arginyl-[protein] + NAD(+) = N(omega)-(ADP-D-ribosyl)-L-arginyl-[protein] + nicotinamide + H(+)</text>
        <dbReference type="Rhea" id="RHEA:19149"/>
        <dbReference type="Rhea" id="RHEA-COMP:10532"/>
        <dbReference type="Rhea" id="RHEA-COMP:15087"/>
        <dbReference type="ChEBI" id="CHEBI:15378"/>
        <dbReference type="ChEBI" id="CHEBI:17154"/>
        <dbReference type="ChEBI" id="CHEBI:29965"/>
        <dbReference type="ChEBI" id="CHEBI:57540"/>
        <dbReference type="ChEBI" id="CHEBI:142554"/>
        <dbReference type="EC" id="2.4.2.31"/>
    </reaction>
</comment>
<keyword evidence="6" id="KW-0520">NAD</keyword>
<dbReference type="InterPro" id="IPR004170">
    <property type="entry name" value="WWE_dom"/>
</dbReference>
<dbReference type="InterPro" id="IPR018123">
    <property type="entry name" value="WWE-dom_subgr"/>
</dbReference>
<comment type="similarity">
    <text evidence="1 6">Belongs to the Arg-specific ADP-ribosyltransferase family.</text>
</comment>
<dbReference type="OrthoDB" id="423533at2759"/>
<keyword evidence="9" id="KW-1185">Reference proteome</keyword>
<protein>
    <recommendedName>
        <fullName evidence="6">NAD(P)(+)--arginine ADP-ribosyltransferase</fullName>
        <ecNumber evidence="6">2.4.2.31</ecNumber>
    </recommendedName>
    <alternativeName>
        <fullName evidence="6">Mono(ADP-ribosyl)transferase</fullName>
    </alternativeName>
</protein>
<dbReference type="InterPro" id="IPR037197">
    <property type="entry name" value="WWE_dom_sf"/>
</dbReference>
<comment type="caution">
    <text evidence="8">The sequence shown here is derived from an EMBL/GenBank/DDBJ whole genome shotgun (WGS) entry which is preliminary data.</text>
</comment>
<evidence type="ECO:0000256" key="4">
    <source>
        <dbReference type="ARBA" id="ARBA00022695"/>
    </source>
</evidence>
<dbReference type="PROSITE" id="PS50918">
    <property type="entry name" value="WWE"/>
    <property type="match status" value="1"/>
</dbReference>
<dbReference type="SMART" id="SM00678">
    <property type="entry name" value="WWE"/>
    <property type="match status" value="1"/>
</dbReference>